<dbReference type="PANTHER" id="PTHR37176:SF1">
    <property type="entry name" value="PROTEIN DOUBLE-STRAND BREAK FORMATION"/>
    <property type="match status" value="1"/>
</dbReference>
<evidence type="ECO:0000313" key="2">
    <source>
        <dbReference type="Proteomes" id="UP001443914"/>
    </source>
</evidence>
<protein>
    <submittedName>
        <fullName evidence="1">Uncharacterized protein</fullName>
    </submittedName>
</protein>
<dbReference type="InterPro" id="IPR044969">
    <property type="entry name" value="DFO"/>
</dbReference>
<dbReference type="PANTHER" id="PTHR37176">
    <property type="entry name" value="F10K1.23"/>
    <property type="match status" value="1"/>
</dbReference>
<dbReference type="Proteomes" id="UP001443914">
    <property type="component" value="Unassembled WGS sequence"/>
</dbReference>
<comment type="caution">
    <text evidence="1">The sequence shown here is derived from an EMBL/GenBank/DDBJ whole genome shotgun (WGS) entry which is preliminary data.</text>
</comment>
<evidence type="ECO:0000313" key="1">
    <source>
        <dbReference type="EMBL" id="KAK9756763.1"/>
    </source>
</evidence>
<dbReference type="GO" id="GO:0042138">
    <property type="term" value="P:meiotic DNA double-strand break formation"/>
    <property type="evidence" value="ECO:0007669"/>
    <property type="project" value="InterPro"/>
</dbReference>
<dbReference type="EMBL" id="JBDFQZ010000001">
    <property type="protein sequence ID" value="KAK9756763.1"/>
    <property type="molecule type" value="Genomic_DNA"/>
</dbReference>
<keyword evidence="2" id="KW-1185">Reference proteome</keyword>
<proteinExistence type="predicted"/>
<organism evidence="1 2">
    <name type="scientific">Saponaria officinalis</name>
    <name type="common">Common soapwort</name>
    <name type="synonym">Lychnis saponaria</name>
    <dbReference type="NCBI Taxonomy" id="3572"/>
    <lineage>
        <taxon>Eukaryota</taxon>
        <taxon>Viridiplantae</taxon>
        <taxon>Streptophyta</taxon>
        <taxon>Embryophyta</taxon>
        <taxon>Tracheophyta</taxon>
        <taxon>Spermatophyta</taxon>
        <taxon>Magnoliopsida</taxon>
        <taxon>eudicotyledons</taxon>
        <taxon>Gunneridae</taxon>
        <taxon>Pentapetalae</taxon>
        <taxon>Caryophyllales</taxon>
        <taxon>Caryophyllaceae</taxon>
        <taxon>Caryophylleae</taxon>
        <taxon>Saponaria</taxon>
    </lineage>
</organism>
<reference evidence="1" key="1">
    <citation type="submission" date="2024-03" db="EMBL/GenBank/DDBJ databases">
        <title>WGS assembly of Saponaria officinalis var. Norfolk2.</title>
        <authorList>
            <person name="Jenkins J."/>
            <person name="Shu S."/>
            <person name="Grimwood J."/>
            <person name="Barry K."/>
            <person name="Goodstein D."/>
            <person name="Schmutz J."/>
            <person name="Leebens-Mack J."/>
            <person name="Osbourn A."/>
        </authorList>
    </citation>
    <scope>NUCLEOTIDE SEQUENCE [LARGE SCALE GENOMIC DNA]</scope>
    <source>
        <strain evidence="1">JIC</strain>
    </source>
</reference>
<gene>
    <name evidence="1" type="ORF">RND81_01G119600</name>
</gene>
<name>A0AAW1NEX8_SAPOF</name>
<accession>A0AAW1NEX8</accession>
<dbReference type="AlphaFoldDB" id="A0AAW1NEX8"/>
<sequence length="237" mass="26741">MAVATHQDQVSLITCRLQQCRYDDSTLRLLQLMISSSSSSKDVQLSVNLRRNLIHLVTSHSLTALRNAASQPIQLKLLTLDFFLRAFSILHHLQSCLSLRYEALLLRHSSVVAHPELQVSYHEWLAFAQLAFAHAFYSVAVKACDHALLCLNRQGDASRENFSEITSVNTIQRLKDAAIILSSNHSVQAHAAEYSKKKNLIQKKTSFSTEIECPASISFKNGIKLHNARNFMRLKNQ</sequence>